<name>A0A3A9KKI7_9BACI</name>
<evidence type="ECO:0000313" key="3">
    <source>
        <dbReference type="Proteomes" id="UP000281498"/>
    </source>
</evidence>
<dbReference type="EMBL" id="PDOE01000017">
    <property type="protein sequence ID" value="RKL65396.1"/>
    <property type="molecule type" value="Genomic_DNA"/>
</dbReference>
<dbReference type="AlphaFoldDB" id="A0A3A9KKI7"/>
<organism evidence="2 3">
    <name type="scientific">Salipaludibacillus neizhouensis</name>
    <dbReference type="NCBI Taxonomy" id="885475"/>
    <lineage>
        <taxon>Bacteria</taxon>
        <taxon>Bacillati</taxon>
        <taxon>Bacillota</taxon>
        <taxon>Bacilli</taxon>
        <taxon>Bacillales</taxon>
        <taxon>Bacillaceae</taxon>
    </lineage>
</organism>
<accession>A0A3A9KKI7</accession>
<feature type="signal peptide" evidence="1">
    <location>
        <begin position="1"/>
        <end position="21"/>
    </location>
</feature>
<evidence type="ECO:0000313" key="2">
    <source>
        <dbReference type="EMBL" id="RKL65396.1"/>
    </source>
</evidence>
<comment type="caution">
    <text evidence="2">The sequence shown here is derived from an EMBL/GenBank/DDBJ whole genome shotgun (WGS) entry which is preliminary data.</text>
</comment>
<keyword evidence="1" id="KW-0732">Signal</keyword>
<sequence length="143" mass="16443">MKRLWSLFMIILLLTFLSACSDSPDTPIEPNENNMMINIKNNANFDFYGLETKILNHSQGMTNADGSIIENGEELRFEFLKEDFELDGEVEMETFILADGNVEDDVDRIQLNKKVTLELVNNKELFFEITGDSINEADLKRIK</sequence>
<gene>
    <name evidence="2" type="ORF">CR203_20830</name>
</gene>
<protein>
    <submittedName>
        <fullName evidence="2">Uncharacterized protein</fullName>
    </submittedName>
</protein>
<dbReference type="PROSITE" id="PS51257">
    <property type="entry name" value="PROKAR_LIPOPROTEIN"/>
    <property type="match status" value="1"/>
</dbReference>
<dbReference type="Proteomes" id="UP000281498">
    <property type="component" value="Unassembled WGS sequence"/>
</dbReference>
<dbReference type="OrthoDB" id="2970492at2"/>
<dbReference type="RefSeq" id="WP_110935521.1">
    <property type="nucleotide sequence ID" value="NZ_KZ614146.1"/>
</dbReference>
<feature type="chain" id="PRO_5017306458" evidence="1">
    <location>
        <begin position="22"/>
        <end position="143"/>
    </location>
</feature>
<reference evidence="2 3" key="1">
    <citation type="submission" date="2017-10" db="EMBL/GenBank/DDBJ databases">
        <title>Bacillus sp. nov., a halophilic bacterium isolated from a Keqin Lake.</title>
        <authorList>
            <person name="Wang H."/>
        </authorList>
    </citation>
    <scope>NUCLEOTIDE SEQUENCE [LARGE SCALE GENOMIC DNA]</scope>
    <source>
        <strain evidence="2 3">KCTC 13187</strain>
    </source>
</reference>
<keyword evidence="3" id="KW-1185">Reference proteome</keyword>
<evidence type="ECO:0000256" key="1">
    <source>
        <dbReference type="SAM" id="SignalP"/>
    </source>
</evidence>
<proteinExistence type="predicted"/>